<gene>
    <name evidence="11" type="ORF">DFH07DRAFT_414745</name>
</gene>
<dbReference type="GO" id="GO:0005506">
    <property type="term" value="F:iron ion binding"/>
    <property type="evidence" value="ECO:0007669"/>
    <property type="project" value="InterPro"/>
</dbReference>
<accession>A0AAD7JCG3</accession>
<evidence type="ECO:0000256" key="8">
    <source>
        <dbReference type="ARBA" id="ARBA00023033"/>
    </source>
</evidence>
<evidence type="ECO:0000256" key="7">
    <source>
        <dbReference type="ARBA" id="ARBA00023004"/>
    </source>
</evidence>
<evidence type="ECO:0000256" key="6">
    <source>
        <dbReference type="ARBA" id="ARBA00023002"/>
    </source>
</evidence>
<dbReference type="GO" id="GO:0004497">
    <property type="term" value="F:monooxygenase activity"/>
    <property type="evidence" value="ECO:0007669"/>
    <property type="project" value="UniProtKB-KW"/>
</dbReference>
<sequence length="500" mass="55524">MVHSPTLVDAAFAALVVFLLKRILVRRKSPLPPGPRPWLGVFALPSGTDREWCTYGKWAEKWGDITSITVFGQPVIVLNSLEAATQVLEKKSSIYSDRPTFQMCGELVGWKRGMALLAYGTPQFRRYRKYFHQLFGSHANFSKFHPIEVDEYRKFLQRLLESPESFLSHIHLTSSAVVLRITYGYTVQSEHDPIVDLVNNAMAEFSECITPGAFLVDLLPILKYVPSWMPGAGFQRKAKVWADHVSQMLEEPFELVEKNLAQGSAQDSFVSVLLQQGLTAEEISDVKWSAGSIYGGGADTTVSAISTFFLQMALHPEIQVKAQAELDAVVGNHRLPVFEDREHLPFVNALCKEVLRYHPIGPMGLPHRAMEDDIHNGYLIPKGSLVLANIWNMMHNPEVYANPMAFDPSRFIASDGHAAEPDPDVVFGLGRRVCPGKLFGDASVFMACAMTLSTFTISKKVENGVTIEPVEDYQPGTISQPAPFVCSIKPRSSEAIALIS</sequence>
<dbReference type="InterPro" id="IPR002401">
    <property type="entry name" value="Cyt_P450_E_grp-I"/>
</dbReference>
<dbReference type="GO" id="GO:0016705">
    <property type="term" value="F:oxidoreductase activity, acting on paired donors, with incorporation or reduction of molecular oxygen"/>
    <property type="evidence" value="ECO:0007669"/>
    <property type="project" value="InterPro"/>
</dbReference>
<evidence type="ECO:0000256" key="3">
    <source>
        <dbReference type="ARBA" id="ARBA00010617"/>
    </source>
</evidence>
<comment type="pathway">
    <text evidence="2">Secondary metabolite biosynthesis.</text>
</comment>
<dbReference type="PANTHER" id="PTHR46300:SF7">
    <property type="entry name" value="P450, PUTATIVE (EUROFUNG)-RELATED"/>
    <property type="match status" value="1"/>
</dbReference>
<keyword evidence="7 9" id="KW-0408">Iron</keyword>
<dbReference type="InterPro" id="IPR036396">
    <property type="entry name" value="Cyt_P450_sf"/>
</dbReference>
<dbReference type="PRINTS" id="PR00385">
    <property type="entry name" value="P450"/>
</dbReference>
<dbReference type="PROSITE" id="PS00086">
    <property type="entry name" value="CYTOCHROME_P450"/>
    <property type="match status" value="1"/>
</dbReference>
<comment type="caution">
    <text evidence="11">The sequence shown here is derived from an EMBL/GenBank/DDBJ whole genome shotgun (WGS) entry which is preliminary data.</text>
</comment>
<keyword evidence="4 9" id="KW-0349">Heme</keyword>
<comment type="cofactor">
    <cofactor evidence="1 9">
        <name>heme</name>
        <dbReference type="ChEBI" id="CHEBI:30413"/>
    </cofactor>
</comment>
<dbReference type="InterPro" id="IPR050364">
    <property type="entry name" value="Cytochrome_P450_fung"/>
</dbReference>
<dbReference type="Gene3D" id="1.10.630.10">
    <property type="entry name" value="Cytochrome P450"/>
    <property type="match status" value="1"/>
</dbReference>
<dbReference type="GO" id="GO:0020037">
    <property type="term" value="F:heme binding"/>
    <property type="evidence" value="ECO:0007669"/>
    <property type="project" value="InterPro"/>
</dbReference>
<evidence type="ECO:0000256" key="10">
    <source>
        <dbReference type="RuleBase" id="RU000461"/>
    </source>
</evidence>
<dbReference type="PRINTS" id="PR00463">
    <property type="entry name" value="EP450I"/>
</dbReference>
<evidence type="ECO:0000256" key="4">
    <source>
        <dbReference type="ARBA" id="ARBA00022617"/>
    </source>
</evidence>
<dbReference type="EMBL" id="JARJLG010000044">
    <property type="protein sequence ID" value="KAJ7761965.1"/>
    <property type="molecule type" value="Genomic_DNA"/>
</dbReference>
<dbReference type="InterPro" id="IPR017972">
    <property type="entry name" value="Cyt_P450_CS"/>
</dbReference>
<evidence type="ECO:0000256" key="5">
    <source>
        <dbReference type="ARBA" id="ARBA00022723"/>
    </source>
</evidence>
<keyword evidence="8 10" id="KW-0503">Monooxygenase</keyword>
<dbReference type="SUPFAM" id="SSF48264">
    <property type="entry name" value="Cytochrome P450"/>
    <property type="match status" value="1"/>
</dbReference>
<dbReference type="InterPro" id="IPR001128">
    <property type="entry name" value="Cyt_P450"/>
</dbReference>
<evidence type="ECO:0000256" key="9">
    <source>
        <dbReference type="PIRSR" id="PIRSR602401-1"/>
    </source>
</evidence>
<protein>
    <submittedName>
        <fullName evidence="11">Cytochrome P450</fullName>
    </submittedName>
</protein>
<dbReference type="AlphaFoldDB" id="A0AAD7JCG3"/>
<dbReference type="PANTHER" id="PTHR46300">
    <property type="entry name" value="P450, PUTATIVE (EUROFUNG)-RELATED-RELATED"/>
    <property type="match status" value="1"/>
</dbReference>
<dbReference type="Proteomes" id="UP001215280">
    <property type="component" value="Unassembled WGS sequence"/>
</dbReference>
<reference evidence="11" key="1">
    <citation type="submission" date="2023-03" db="EMBL/GenBank/DDBJ databases">
        <title>Massive genome expansion in bonnet fungi (Mycena s.s.) driven by repeated elements and novel gene families across ecological guilds.</title>
        <authorList>
            <consortium name="Lawrence Berkeley National Laboratory"/>
            <person name="Harder C.B."/>
            <person name="Miyauchi S."/>
            <person name="Viragh M."/>
            <person name="Kuo A."/>
            <person name="Thoen E."/>
            <person name="Andreopoulos B."/>
            <person name="Lu D."/>
            <person name="Skrede I."/>
            <person name="Drula E."/>
            <person name="Henrissat B."/>
            <person name="Morin E."/>
            <person name="Kohler A."/>
            <person name="Barry K."/>
            <person name="LaButti K."/>
            <person name="Morin E."/>
            <person name="Salamov A."/>
            <person name="Lipzen A."/>
            <person name="Mereny Z."/>
            <person name="Hegedus B."/>
            <person name="Baldrian P."/>
            <person name="Stursova M."/>
            <person name="Weitz H."/>
            <person name="Taylor A."/>
            <person name="Grigoriev I.V."/>
            <person name="Nagy L.G."/>
            <person name="Martin F."/>
            <person name="Kauserud H."/>
        </authorList>
    </citation>
    <scope>NUCLEOTIDE SEQUENCE</scope>
    <source>
        <strain evidence="11">CBHHK188m</strain>
    </source>
</reference>
<dbReference type="CDD" id="cd11065">
    <property type="entry name" value="CYP64-like"/>
    <property type="match status" value="1"/>
</dbReference>
<keyword evidence="5 9" id="KW-0479">Metal-binding</keyword>
<evidence type="ECO:0000313" key="12">
    <source>
        <dbReference type="Proteomes" id="UP001215280"/>
    </source>
</evidence>
<name>A0AAD7JCG3_9AGAR</name>
<organism evidence="11 12">
    <name type="scientific">Mycena maculata</name>
    <dbReference type="NCBI Taxonomy" id="230809"/>
    <lineage>
        <taxon>Eukaryota</taxon>
        <taxon>Fungi</taxon>
        <taxon>Dikarya</taxon>
        <taxon>Basidiomycota</taxon>
        <taxon>Agaricomycotina</taxon>
        <taxon>Agaricomycetes</taxon>
        <taxon>Agaricomycetidae</taxon>
        <taxon>Agaricales</taxon>
        <taxon>Marasmiineae</taxon>
        <taxon>Mycenaceae</taxon>
        <taxon>Mycena</taxon>
    </lineage>
</organism>
<evidence type="ECO:0000256" key="1">
    <source>
        <dbReference type="ARBA" id="ARBA00001971"/>
    </source>
</evidence>
<feature type="binding site" description="axial binding residue" evidence="9">
    <location>
        <position position="434"/>
    </location>
    <ligand>
        <name>heme</name>
        <dbReference type="ChEBI" id="CHEBI:30413"/>
    </ligand>
    <ligandPart>
        <name>Fe</name>
        <dbReference type="ChEBI" id="CHEBI:18248"/>
    </ligandPart>
</feature>
<evidence type="ECO:0000256" key="2">
    <source>
        <dbReference type="ARBA" id="ARBA00005179"/>
    </source>
</evidence>
<proteinExistence type="inferred from homology"/>
<evidence type="ECO:0000313" key="11">
    <source>
        <dbReference type="EMBL" id="KAJ7761965.1"/>
    </source>
</evidence>
<dbReference type="Pfam" id="PF00067">
    <property type="entry name" value="p450"/>
    <property type="match status" value="1"/>
</dbReference>
<keyword evidence="6 10" id="KW-0560">Oxidoreductase</keyword>
<keyword evidence="12" id="KW-1185">Reference proteome</keyword>
<comment type="similarity">
    <text evidence="3 10">Belongs to the cytochrome P450 family.</text>
</comment>